<dbReference type="AlphaFoldDB" id="A0A3B0X7F7"/>
<dbReference type="InterPro" id="IPR051734">
    <property type="entry name" value="VapB_TA_antitoxins"/>
</dbReference>
<dbReference type="PROSITE" id="PS51740">
    <property type="entry name" value="SPOVT_ABRB"/>
    <property type="match status" value="1"/>
</dbReference>
<name>A0A3B0X7F7_9ZZZZ</name>
<evidence type="ECO:0000256" key="1">
    <source>
        <dbReference type="ARBA" id="ARBA00007924"/>
    </source>
</evidence>
<evidence type="ECO:0000313" key="3">
    <source>
        <dbReference type="EMBL" id="VAW64245.1"/>
    </source>
</evidence>
<organism evidence="3">
    <name type="scientific">hydrothermal vent metagenome</name>
    <dbReference type="NCBI Taxonomy" id="652676"/>
    <lineage>
        <taxon>unclassified sequences</taxon>
        <taxon>metagenomes</taxon>
        <taxon>ecological metagenomes</taxon>
    </lineage>
</organism>
<dbReference type="Gene3D" id="2.10.260.10">
    <property type="match status" value="1"/>
</dbReference>
<protein>
    <recommendedName>
        <fullName evidence="2">SpoVT-AbrB domain-containing protein</fullName>
    </recommendedName>
</protein>
<sequence length="91" mass="10370">MKSTLQKSEPRIAKLFQNGGSQAVRLPKEYRFDADSVEIIREGEKLIISPVKAHRSWKEYFSTPSLVEGNDDFMDAIKDLPPLPDESVFDD</sequence>
<accession>A0A3B0X7F7</accession>
<dbReference type="PANTHER" id="PTHR37550:SF1">
    <property type="entry name" value="SSL1300 PROTEIN"/>
    <property type="match status" value="1"/>
</dbReference>
<dbReference type="PANTHER" id="PTHR37550">
    <property type="entry name" value="ANTITOXIN VAPB1"/>
    <property type="match status" value="1"/>
</dbReference>
<proteinExistence type="inferred from homology"/>
<evidence type="ECO:0000259" key="2">
    <source>
        <dbReference type="PROSITE" id="PS51740"/>
    </source>
</evidence>
<dbReference type="InterPro" id="IPR037914">
    <property type="entry name" value="SpoVT-AbrB_sf"/>
</dbReference>
<gene>
    <name evidence="3" type="ORF">MNBD_GAMMA09-1362</name>
</gene>
<dbReference type="InterPro" id="IPR007159">
    <property type="entry name" value="SpoVT-AbrB_dom"/>
</dbReference>
<dbReference type="NCBIfam" id="NF040493">
    <property type="entry name" value="TA_anti_VapB"/>
    <property type="match status" value="1"/>
</dbReference>
<reference evidence="3" key="1">
    <citation type="submission" date="2018-06" db="EMBL/GenBank/DDBJ databases">
        <authorList>
            <person name="Zhirakovskaya E."/>
        </authorList>
    </citation>
    <scope>NUCLEOTIDE SEQUENCE</scope>
</reference>
<dbReference type="EMBL" id="UOFI01000054">
    <property type="protein sequence ID" value="VAW64245.1"/>
    <property type="molecule type" value="Genomic_DNA"/>
</dbReference>
<dbReference type="SMART" id="SM00966">
    <property type="entry name" value="SpoVT_AbrB"/>
    <property type="match status" value="1"/>
</dbReference>
<dbReference type="GO" id="GO:0003677">
    <property type="term" value="F:DNA binding"/>
    <property type="evidence" value="ECO:0007669"/>
    <property type="project" value="InterPro"/>
</dbReference>
<dbReference type="InterPro" id="IPR047976">
    <property type="entry name" value="Anti_VapB2-like"/>
</dbReference>
<dbReference type="SUPFAM" id="SSF89447">
    <property type="entry name" value="AbrB/MazE/MraZ-like"/>
    <property type="match status" value="1"/>
</dbReference>
<comment type="similarity">
    <text evidence="1">Belongs to the VapB family.</text>
</comment>
<feature type="domain" description="SpoVT-AbrB" evidence="2">
    <location>
        <begin position="13"/>
        <end position="53"/>
    </location>
</feature>
<dbReference type="Pfam" id="PF04014">
    <property type="entry name" value="MazE_antitoxin"/>
    <property type="match status" value="1"/>
</dbReference>